<dbReference type="InterPro" id="IPR014340">
    <property type="entry name" value="LptA"/>
</dbReference>
<dbReference type="PANTHER" id="PTHR36504:SF1">
    <property type="entry name" value="LIPOPOLYSACCHARIDE EXPORT SYSTEM PROTEIN LPTA"/>
    <property type="match status" value="1"/>
</dbReference>
<dbReference type="EMBL" id="MGDB01000005">
    <property type="protein sequence ID" value="OGL43332.1"/>
    <property type="molecule type" value="Genomic_DNA"/>
</dbReference>
<proteinExistence type="predicted"/>
<keyword evidence="3" id="KW-0574">Periplasm</keyword>
<dbReference type="GO" id="GO:0001530">
    <property type="term" value="F:lipopolysaccharide binding"/>
    <property type="evidence" value="ECO:0007669"/>
    <property type="project" value="InterPro"/>
</dbReference>
<reference evidence="5 6" key="1">
    <citation type="journal article" date="2016" name="Nat. Commun.">
        <title>Thousands of microbial genomes shed light on interconnected biogeochemical processes in an aquifer system.</title>
        <authorList>
            <person name="Anantharaman K."/>
            <person name="Brown C.T."/>
            <person name="Hug L.A."/>
            <person name="Sharon I."/>
            <person name="Castelle C.J."/>
            <person name="Probst A.J."/>
            <person name="Thomas B.C."/>
            <person name="Singh A."/>
            <person name="Wilkins M.J."/>
            <person name="Karaoz U."/>
            <person name="Brodie E.L."/>
            <person name="Williams K.H."/>
            <person name="Hubbard S.S."/>
            <person name="Banfield J.F."/>
        </authorList>
    </citation>
    <scope>NUCLEOTIDE SEQUENCE [LARGE SCALE GENOMIC DNA]</scope>
</reference>
<dbReference type="AlphaFoldDB" id="A0A1F7RP52"/>
<dbReference type="GO" id="GO:0015920">
    <property type="term" value="P:lipopolysaccharide transport"/>
    <property type="evidence" value="ECO:0007669"/>
    <property type="project" value="InterPro"/>
</dbReference>
<keyword evidence="1" id="KW-0813">Transport</keyword>
<sequence length="178" mass="20461">MKKLRLNLFALFLVLYLFILVNITLGQDSLLDAFGKSSGRDNNIPLNITSERMEGFNQKNLVIFYGHVKAVRGDTTLWSDRMEIYFEREEKKIDRIVALGNVKVNQEDKNAVASKATYYENGQKIVLEGNPRLWQKGDVLKGDKITLFLNEDRILVEIADVQIRPKTIEKKVAKDQTK</sequence>
<dbReference type="PANTHER" id="PTHR36504">
    <property type="entry name" value="LIPOPOLYSACCHARIDE EXPORT SYSTEM PROTEIN LPTA"/>
    <property type="match status" value="1"/>
</dbReference>
<evidence type="ECO:0000256" key="2">
    <source>
        <dbReference type="ARBA" id="ARBA00022729"/>
    </source>
</evidence>
<dbReference type="GO" id="GO:0030288">
    <property type="term" value="C:outer membrane-bounded periplasmic space"/>
    <property type="evidence" value="ECO:0007669"/>
    <property type="project" value="TreeGrafter"/>
</dbReference>
<comment type="caution">
    <text evidence="5">The sequence shown here is derived from an EMBL/GenBank/DDBJ whole genome shotgun (WGS) entry which is preliminary data.</text>
</comment>
<evidence type="ECO:0000313" key="5">
    <source>
        <dbReference type="EMBL" id="OGL43332.1"/>
    </source>
</evidence>
<dbReference type="Proteomes" id="UP000178526">
    <property type="component" value="Unassembled WGS sequence"/>
</dbReference>
<feature type="domain" description="Organic solvent tolerance-like N-terminal" evidence="4">
    <location>
        <begin position="47"/>
        <end position="152"/>
    </location>
</feature>
<organism evidence="5 6">
    <name type="scientific">Candidatus Schekmanbacteria bacterium GWA2_38_11</name>
    <dbReference type="NCBI Taxonomy" id="1817876"/>
    <lineage>
        <taxon>Bacteria</taxon>
        <taxon>Candidatus Schekmaniibacteriota</taxon>
    </lineage>
</organism>
<accession>A0A1F7RP52</accession>
<dbReference type="GO" id="GO:0017089">
    <property type="term" value="F:glycolipid transfer activity"/>
    <property type="evidence" value="ECO:0007669"/>
    <property type="project" value="TreeGrafter"/>
</dbReference>
<evidence type="ECO:0000259" key="4">
    <source>
        <dbReference type="Pfam" id="PF03968"/>
    </source>
</evidence>
<dbReference type="Gene3D" id="2.60.450.10">
    <property type="entry name" value="Lipopolysaccharide (LPS) transport protein A like domain"/>
    <property type="match status" value="1"/>
</dbReference>
<gene>
    <name evidence="5" type="ORF">A2042_02280</name>
</gene>
<dbReference type="NCBIfam" id="TIGR03002">
    <property type="entry name" value="outer_YhbN_LptA"/>
    <property type="match status" value="1"/>
</dbReference>
<evidence type="ECO:0000256" key="1">
    <source>
        <dbReference type="ARBA" id="ARBA00022448"/>
    </source>
</evidence>
<name>A0A1F7RP52_9BACT</name>
<evidence type="ECO:0000313" key="6">
    <source>
        <dbReference type="Proteomes" id="UP000178526"/>
    </source>
</evidence>
<dbReference type="InterPro" id="IPR052037">
    <property type="entry name" value="LPS_export_LptA"/>
</dbReference>
<keyword evidence="2" id="KW-0732">Signal</keyword>
<dbReference type="GO" id="GO:0009279">
    <property type="term" value="C:cell outer membrane"/>
    <property type="evidence" value="ECO:0007669"/>
    <property type="project" value="TreeGrafter"/>
</dbReference>
<protein>
    <submittedName>
        <fullName evidence="5">Lipopolysaccharide transport periplasmic protein LptA</fullName>
    </submittedName>
</protein>
<evidence type="ECO:0000256" key="3">
    <source>
        <dbReference type="ARBA" id="ARBA00022764"/>
    </source>
</evidence>
<dbReference type="InterPro" id="IPR005653">
    <property type="entry name" value="OstA-like_N"/>
</dbReference>
<dbReference type="Pfam" id="PF03968">
    <property type="entry name" value="LptD_N"/>
    <property type="match status" value="1"/>
</dbReference>